<dbReference type="RefSeq" id="WP_184759326.1">
    <property type="nucleotide sequence ID" value="NZ_BAABEK010000025.1"/>
</dbReference>
<dbReference type="AlphaFoldDB" id="A0A7W7WE48"/>
<comment type="caution">
    <text evidence="2">The sequence shown here is derived from an EMBL/GenBank/DDBJ whole genome shotgun (WGS) entry which is preliminary data.</text>
</comment>
<accession>A0A7W7WE48</accession>
<dbReference type="EMBL" id="JACHJU010000005">
    <property type="protein sequence ID" value="MBB4943528.1"/>
    <property type="molecule type" value="Genomic_DNA"/>
</dbReference>
<sequence>MRTVRRIAPAVAAVVPSERTYLLSFGGRQGNAYLHWPIAPLPPGTPSDVSRAQGGRGYAEEAGVR</sequence>
<name>A0A7W7WE48_9ACTN</name>
<gene>
    <name evidence="2" type="ORF">FHR32_007928</name>
</gene>
<organism evidence="2 3">
    <name type="scientific">Streptosporangium album</name>
    <dbReference type="NCBI Taxonomy" id="47479"/>
    <lineage>
        <taxon>Bacteria</taxon>
        <taxon>Bacillati</taxon>
        <taxon>Actinomycetota</taxon>
        <taxon>Actinomycetes</taxon>
        <taxon>Streptosporangiales</taxon>
        <taxon>Streptosporangiaceae</taxon>
        <taxon>Streptosporangium</taxon>
    </lineage>
</organism>
<evidence type="ECO:0000313" key="2">
    <source>
        <dbReference type="EMBL" id="MBB4943528.1"/>
    </source>
</evidence>
<evidence type="ECO:0000313" key="3">
    <source>
        <dbReference type="Proteomes" id="UP000534286"/>
    </source>
</evidence>
<protein>
    <submittedName>
        <fullName evidence="2">Uncharacterized protein</fullName>
    </submittedName>
</protein>
<evidence type="ECO:0000256" key="1">
    <source>
        <dbReference type="SAM" id="MobiDB-lite"/>
    </source>
</evidence>
<reference evidence="2 3" key="1">
    <citation type="submission" date="2020-08" db="EMBL/GenBank/DDBJ databases">
        <title>Sequencing the genomes of 1000 actinobacteria strains.</title>
        <authorList>
            <person name="Klenk H.-P."/>
        </authorList>
    </citation>
    <scope>NUCLEOTIDE SEQUENCE [LARGE SCALE GENOMIC DNA]</scope>
    <source>
        <strain evidence="2 3">DSM 43023</strain>
    </source>
</reference>
<proteinExistence type="predicted"/>
<keyword evidence="3" id="KW-1185">Reference proteome</keyword>
<feature type="region of interest" description="Disordered" evidence="1">
    <location>
        <begin position="43"/>
        <end position="65"/>
    </location>
</feature>
<dbReference type="Proteomes" id="UP000534286">
    <property type="component" value="Unassembled WGS sequence"/>
</dbReference>